<evidence type="ECO:0000313" key="7">
    <source>
        <dbReference type="Proteomes" id="UP001165089"/>
    </source>
</evidence>
<dbReference type="SUPFAM" id="SSF55874">
    <property type="entry name" value="ATPase domain of HSP90 chaperone/DNA topoisomerase II/histidine kinase"/>
    <property type="match status" value="1"/>
</dbReference>
<evidence type="ECO:0000259" key="5">
    <source>
        <dbReference type="PROSITE" id="PS50109"/>
    </source>
</evidence>
<dbReference type="EMBL" id="BSDD01000001">
    <property type="protein sequence ID" value="GLH68874.1"/>
    <property type="molecule type" value="Genomic_DNA"/>
</dbReference>
<dbReference type="InterPro" id="IPR003661">
    <property type="entry name" value="HisK_dim/P_dom"/>
</dbReference>
<keyword evidence="4" id="KW-0812">Transmembrane</keyword>
<feature type="transmembrane region" description="Helical" evidence="4">
    <location>
        <begin position="44"/>
        <end position="63"/>
    </location>
</feature>
<reference evidence="6 7" key="1">
    <citation type="journal article" date="2023" name="Antonie Van Leeuwenhoek">
        <title>Mesoterricola silvestris gen. nov., sp. nov., Mesoterricola sediminis sp. nov., Geothrix oryzae sp. nov., Geothrix edaphica sp. nov., Geothrix rubra sp. nov., and Geothrix limicola sp. nov., six novel members of Acidobacteriota isolated from soils.</title>
        <authorList>
            <person name="Itoh H."/>
            <person name="Sugisawa Y."/>
            <person name="Mise K."/>
            <person name="Xu Z."/>
            <person name="Kuniyasu M."/>
            <person name="Ushijima N."/>
            <person name="Kawano K."/>
            <person name="Kobayashi E."/>
            <person name="Shiratori Y."/>
            <person name="Masuda Y."/>
            <person name="Senoo K."/>
        </authorList>
    </citation>
    <scope>NUCLEOTIDE SEQUENCE [LARGE SCALE GENOMIC DNA]</scope>
    <source>
        <strain evidence="6 7">Red803</strain>
    </source>
</reference>
<evidence type="ECO:0000256" key="3">
    <source>
        <dbReference type="ARBA" id="ARBA00022553"/>
    </source>
</evidence>
<feature type="transmembrane region" description="Helical" evidence="4">
    <location>
        <begin position="142"/>
        <end position="164"/>
    </location>
</feature>
<dbReference type="RefSeq" id="WP_285722518.1">
    <property type="nucleotide sequence ID" value="NZ_BSDD01000001.1"/>
</dbReference>
<organism evidence="6 7">
    <name type="scientific">Geothrix rubra</name>
    <dbReference type="NCBI Taxonomy" id="2927977"/>
    <lineage>
        <taxon>Bacteria</taxon>
        <taxon>Pseudomonadati</taxon>
        <taxon>Acidobacteriota</taxon>
        <taxon>Holophagae</taxon>
        <taxon>Holophagales</taxon>
        <taxon>Holophagaceae</taxon>
        <taxon>Geothrix</taxon>
    </lineage>
</organism>
<dbReference type="InterPro" id="IPR004358">
    <property type="entry name" value="Sig_transdc_His_kin-like_C"/>
</dbReference>
<feature type="transmembrane region" description="Helical" evidence="4">
    <location>
        <begin position="305"/>
        <end position="324"/>
    </location>
</feature>
<feature type="transmembrane region" description="Helical" evidence="4">
    <location>
        <begin position="111"/>
        <end position="130"/>
    </location>
</feature>
<dbReference type="EC" id="2.7.13.3" evidence="2"/>
<evidence type="ECO:0000256" key="2">
    <source>
        <dbReference type="ARBA" id="ARBA00012438"/>
    </source>
</evidence>
<evidence type="ECO:0000256" key="4">
    <source>
        <dbReference type="SAM" id="Phobius"/>
    </source>
</evidence>
<accession>A0ABQ5Q2G2</accession>
<dbReference type="Pfam" id="PF02518">
    <property type="entry name" value="HATPase_c"/>
    <property type="match status" value="1"/>
</dbReference>
<feature type="domain" description="Histidine kinase" evidence="5">
    <location>
        <begin position="369"/>
        <end position="582"/>
    </location>
</feature>
<feature type="transmembrane region" description="Helical" evidence="4">
    <location>
        <begin position="176"/>
        <end position="195"/>
    </location>
</feature>
<feature type="transmembrane region" description="Helical" evidence="4">
    <location>
        <begin position="75"/>
        <end position="99"/>
    </location>
</feature>
<dbReference type="PANTHER" id="PTHR43065:SF42">
    <property type="entry name" value="TWO-COMPONENT SENSOR PPRA"/>
    <property type="match status" value="1"/>
</dbReference>
<dbReference type="CDD" id="cd00082">
    <property type="entry name" value="HisKA"/>
    <property type="match status" value="1"/>
</dbReference>
<dbReference type="Proteomes" id="UP001165089">
    <property type="component" value="Unassembled WGS sequence"/>
</dbReference>
<keyword evidence="4" id="KW-0472">Membrane</keyword>
<dbReference type="InterPro" id="IPR003594">
    <property type="entry name" value="HATPase_dom"/>
</dbReference>
<comment type="catalytic activity">
    <reaction evidence="1">
        <text>ATP + protein L-histidine = ADP + protein N-phospho-L-histidine.</text>
        <dbReference type="EC" id="2.7.13.3"/>
    </reaction>
</comment>
<evidence type="ECO:0000256" key="1">
    <source>
        <dbReference type="ARBA" id="ARBA00000085"/>
    </source>
</evidence>
<dbReference type="Gene3D" id="1.10.287.130">
    <property type="match status" value="1"/>
</dbReference>
<feature type="transmembrane region" description="Helical" evidence="4">
    <location>
        <begin position="207"/>
        <end position="227"/>
    </location>
</feature>
<proteinExistence type="predicted"/>
<name>A0ABQ5Q2G2_9BACT</name>
<comment type="caution">
    <text evidence="6">The sequence shown here is derived from an EMBL/GenBank/DDBJ whole genome shotgun (WGS) entry which is preliminary data.</text>
</comment>
<keyword evidence="4" id="KW-1133">Transmembrane helix</keyword>
<dbReference type="PANTHER" id="PTHR43065">
    <property type="entry name" value="SENSOR HISTIDINE KINASE"/>
    <property type="match status" value="1"/>
</dbReference>
<gene>
    <name evidence="6" type="ORF">GETHPA_04070</name>
</gene>
<protein>
    <recommendedName>
        <fullName evidence="2">histidine kinase</fullName>
        <ecNumber evidence="2">2.7.13.3</ecNumber>
    </recommendedName>
</protein>
<dbReference type="SMART" id="SM00387">
    <property type="entry name" value="HATPase_c"/>
    <property type="match status" value="1"/>
</dbReference>
<dbReference type="Gene3D" id="3.30.565.10">
    <property type="entry name" value="Histidine kinase-like ATPase, C-terminal domain"/>
    <property type="match status" value="1"/>
</dbReference>
<dbReference type="PROSITE" id="PS50109">
    <property type="entry name" value="HIS_KIN"/>
    <property type="match status" value="1"/>
</dbReference>
<feature type="transmembrane region" description="Helical" evidence="4">
    <location>
        <begin position="239"/>
        <end position="256"/>
    </location>
</feature>
<evidence type="ECO:0000313" key="6">
    <source>
        <dbReference type="EMBL" id="GLH68874.1"/>
    </source>
</evidence>
<keyword evidence="3" id="KW-0597">Phosphoprotein</keyword>
<feature type="transmembrane region" description="Helical" evidence="4">
    <location>
        <begin position="277"/>
        <end position="299"/>
    </location>
</feature>
<dbReference type="InterPro" id="IPR036890">
    <property type="entry name" value="HATPase_C_sf"/>
</dbReference>
<dbReference type="InterPro" id="IPR005467">
    <property type="entry name" value="His_kinase_dom"/>
</dbReference>
<feature type="transmembrane region" description="Helical" evidence="4">
    <location>
        <begin position="20"/>
        <end position="38"/>
    </location>
</feature>
<dbReference type="PRINTS" id="PR00344">
    <property type="entry name" value="BCTRLSENSOR"/>
</dbReference>
<keyword evidence="7" id="KW-1185">Reference proteome</keyword>
<sequence>MSDLAPHPSPAAPRAWPRSAPWVVLAYAVSGAVSLALNPGFREILLDLLNTAVFAHAAALLWARARREPEAGAGWRLLGLGMAAQAAAQGWGAFILIGSGRHPVFPSWLEGFSFLSLGLTIAALLAWPLASAAGSERLRKGLDGLGIALSAFFIGWFFALGPLFHSAAPGSLPSRVVLVVFFLANATILGIGAYLGARQPGRFRGPLGWILGGFGLSLLQVTLQVPLSLQGRYHLGHPLDLLVLLAGLAILIAPLSPRPLEPGPAPGAETRDPSIPALFLPILPATTALAFAFGALVLAPHRLDAAVIGLGILLAGLGLLRALLALRDLQRLSAVLEARVKERTRSLEAAQDLLLRTERLNTVAVLGAGMAHDLKNLLGVVRLRADLLSEHLHAVEPGLHPEIEGLVRASTQAESLLLDLLAVGRGSGSTPEPMDLGQRVGQLGTLLRAALPPAIRLVVEVPSGPAIIESHPGRVDQLVVNLVLNARDAMPDGGTLRLRVALAADGDRPAAELAISDTGVGIPEAMQTRIFEPFFTTKAPGRGTGLGLASVAQTVTDLHGTLSLASEPGRGSTFTLRFPALR</sequence>